<accession>A0ABU5TX99</accession>
<dbReference type="Proteomes" id="UP001301728">
    <property type="component" value="Unassembled WGS sequence"/>
</dbReference>
<sequence length="110" mass="12892">MMNSNDNNEMKVFHWSEIRIVNRSIDKRMLLKDGFVDEIKCQLVNESPRLVPSQVRLVKFDREFISFQLAKVLKPIVNANEKLLRELIDEALFQLNNKTNENDSSKKGDL</sequence>
<protein>
    <submittedName>
        <fullName evidence="1">Uncharacterized protein</fullName>
    </submittedName>
</protein>
<organism evidence="1 2">
    <name type="scientific">Limnoraphis robusta CCNP1315</name>
    <dbReference type="NCBI Taxonomy" id="3110306"/>
    <lineage>
        <taxon>Bacteria</taxon>
        <taxon>Bacillati</taxon>
        <taxon>Cyanobacteriota</taxon>
        <taxon>Cyanophyceae</taxon>
        <taxon>Oscillatoriophycideae</taxon>
        <taxon>Oscillatoriales</taxon>
        <taxon>Sirenicapillariaceae</taxon>
        <taxon>Limnoraphis</taxon>
    </lineage>
</organism>
<dbReference type="EMBL" id="JAYGHT010000038">
    <property type="protein sequence ID" value="MEA5519557.1"/>
    <property type="molecule type" value="Genomic_DNA"/>
</dbReference>
<dbReference type="RefSeq" id="WP_323223362.1">
    <property type="nucleotide sequence ID" value="NZ_JAYGHT010000038.1"/>
</dbReference>
<evidence type="ECO:0000313" key="2">
    <source>
        <dbReference type="Proteomes" id="UP001301728"/>
    </source>
</evidence>
<evidence type="ECO:0000313" key="1">
    <source>
        <dbReference type="EMBL" id="MEA5519557.1"/>
    </source>
</evidence>
<gene>
    <name evidence="1" type="ORF">VB854_11440</name>
</gene>
<proteinExistence type="predicted"/>
<name>A0ABU5TX99_9CYAN</name>
<reference evidence="1 2" key="1">
    <citation type="submission" date="2023-12" db="EMBL/GenBank/DDBJ databases">
        <title>Baltic Sea Cyanobacteria.</title>
        <authorList>
            <person name="Delbaje E."/>
            <person name="Fewer D.P."/>
            <person name="Shishido T.K."/>
        </authorList>
    </citation>
    <scope>NUCLEOTIDE SEQUENCE [LARGE SCALE GENOMIC DNA]</scope>
    <source>
        <strain evidence="1 2">CCNP 1315</strain>
    </source>
</reference>
<keyword evidence="2" id="KW-1185">Reference proteome</keyword>
<comment type="caution">
    <text evidence="1">The sequence shown here is derived from an EMBL/GenBank/DDBJ whole genome shotgun (WGS) entry which is preliminary data.</text>
</comment>